<keyword evidence="3" id="KW-1185">Reference proteome</keyword>
<proteinExistence type="predicted"/>
<feature type="region of interest" description="Disordered" evidence="1">
    <location>
        <begin position="18"/>
        <end position="42"/>
    </location>
</feature>
<accession>A0A4S4KZ87</accession>
<feature type="compositionally biased region" description="Polar residues" evidence="1">
    <location>
        <begin position="31"/>
        <end position="42"/>
    </location>
</feature>
<comment type="caution">
    <text evidence="2">The sequence shown here is derived from an EMBL/GenBank/DDBJ whole genome shotgun (WGS) entry which is preliminary data.</text>
</comment>
<evidence type="ECO:0000256" key="1">
    <source>
        <dbReference type="SAM" id="MobiDB-lite"/>
    </source>
</evidence>
<dbReference type="OrthoDB" id="2269034at2759"/>
<evidence type="ECO:0000313" key="3">
    <source>
        <dbReference type="Proteomes" id="UP000308199"/>
    </source>
</evidence>
<dbReference type="Gene3D" id="3.80.10.10">
    <property type="entry name" value="Ribonuclease Inhibitor"/>
    <property type="match status" value="1"/>
</dbReference>
<dbReference type="SUPFAM" id="SSF52047">
    <property type="entry name" value="RNI-like"/>
    <property type="match status" value="1"/>
</dbReference>
<name>A0A4S4KZ87_9AGAM</name>
<reference evidence="2 3" key="1">
    <citation type="submission" date="2019-02" db="EMBL/GenBank/DDBJ databases">
        <title>Genome sequencing of the rare red list fungi Phellinidium pouzarii.</title>
        <authorList>
            <person name="Buettner E."/>
            <person name="Kellner H."/>
        </authorList>
    </citation>
    <scope>NUCLEOTIDE SEQUENCE [LARGE SCALE GENOMIC DNA]</scope>
    <source>
        <strain evidence="2 3">DSM 108285</strain>
    </source>
</reference>
<gene>
    <name evidence="2" type="ORF">EW145_g5820</name>
</gene>
<protein>
    <submittedName>
        <fullName evidence="2">Uncharacterized protein</fullName>
    </submittedName>
</protein>
<dbReference type="InterPro" id="IPR032675">
    <property type="entry name" value="LRR_dom_sf"/>
</dbReference>
<organism evidence="2 3">
    <name type="scientific">Phellinidium pouzarii</name>
    <dbReference type="NCBI Taxonomy" id="167371"/>
    <lineage>
        <taxon>Eukaryota</taxon>
        <taxon>Fungi</taxon>
        <taxon>Dikarya</taxon>
        <taxon>Basidiomycota</taxon>
        <taxon>Agaricomycotina</taxon>
        <taxon>Agaricomycetes</taxon>
        <taxon>Hymenochaetales</taxon>
        <taxon>Hymenochaetaceae</taxon>
        <taxon>Phellinidium</taxon>
    </lineage>
</organism>
<dbReference type="AlphaFoldDB" id="A0A4S4KZ87"/>
<sequence>MKRLQYWNKEGRVSRSLFKQPRNDSSDESTEGQPTLPQTQPLTNSLPLRVLSEVFYWCTPTATDQEHSDPRFALTLSYVCSHWRAVALDSPFLWTYTKIKVIESVLDPAIQLLRLYLLRSKMLHVFVDVDFVCPSASFPKQIFYQPAMPFFEEIIDVVRQCKPANALEDSFFVTHLEASSTDRQPMREEWYFWSARTAEASSLTSAPLTGSEIQPSFDFNSKSLTRPGPEPSVTIRASHNALGAFMLKPYLPWASSLTSITIKDLNNYTNLTLRDTATILRAFPVLAHCSIHIDFEDNDVLPLEPMQPVELLRLESLSLSWPSWVDPGPLIDALYSPSLQELDLRGGTPDTVEVENWHHLGRFLQRSSPPLSWLILERFDSFHAPLLDALAHVPSLVGLWLEDCLLDNALIHGLRAIGLLSSLHTFVLCECGSVDAVVLAQSLKESATESHADSQVMVHVVDCGDVTSDHALAVEEMGVSNLEIRLKPPSIEFDRSSSDDEI</sequence>
<dbReference type="Proteomes" id="UP000308199">
    <property type="component" value="Unassembled WGS sequence"/>
</dbReference>
<dbReference type="EMBL" id="SGPK01000385">
    <property type="protein sequence ID" value="THH04027.1"/>
    <property type="molecule type" value="Genomic_DNA"/>
</dbReference>
<evidence type="ECO:0000313" key="2">
    <source>
        <dbReference type="EMBL" id="THH04027.1"/>
    </source>
</evidence>